<dbReference type="InterPro" id="IPR000801">
    <property type="entry name" value="Esterase-like"/>
</dbReference>
<dbReference type="RefSeq" id="WP_189458526.1">
    <property type="nucleotide sequence ID" value="NZ_BMYO01000001.1"/>
</dbReference>
<dbReference type="PANTHER" id="PTHR40841">
    <property type="entry name" value="SIDEROPHORE TRIACETYLFUSARININE C ESTERASE"/>
    <property type="match status" value="1"/>
</dbReference>
<protein>
    <submittedName>
        <fullName evidence="4">IroE protein</fullName>
    </submittedName>
</protein>
<gene>
    <name evidence="4" type="ORF">GCM10007350_04620</name>
</gene>
<evidence type="ECO:0000256" key="1">
    <source>
        <dbReference type="ARBA" id="ARBA00005622"/>
    </source>
</evidence>
<dbReference type="EMBL" id="BMYO01000001">
    <property type="protein sequence ID" value="GHD56836.1"/>
    <property type="molecule type" value="Genomic_DNA"/>
</dbReference>
<comment type="similarity">
    <text evidence="1">Belongs to the esterase D family.</text>
</comment>
<evidence type="ECO:0000256" key="3">
    <source>
        <dbReference type="SAM" id="SignalP"/>
    </source>
</evidence>
<keyword evidence="3" id="KW-0732">Signal</keyword>
<keyword evidence="2" id="KW-0378">Hydrolase</keyword>
<evidence type="ECO:0000256" key="2">
    <source>
        <dbReference type="ARBA" id="ARBA00022801"/>
    </source>
</evidence>
<dbReference type="SUPFAM" id="SSF53474">
    <property type="entry name" value="alpha/beta-Hydrolases"/>
    <property type="match status" value="1"/>
</dbReference>
<name>A0ABQ3GWH4_9NEIS</name>
<sequence>MTLPTRWLAPLLLCTLMNPILAATPPQPAAPLPPARPLTVNGGDVYDVRAKSSGLDYRIFVSRPDAPPPATGYRVFYVLDGNAHFPIAAGAARMQRPLQDVLVVGIGYPTEQPFDSDRRYFDLTSKVPDERIPKKFDRPPRTGGREAFADFLQQQLLPAIAARYPVNAGQQVLFGHSLGGLFTLHLRFSRPTLFAGYIAASPSMWWDERAIVTEATDYAAGHPDDAARLLITVGGRENQFNMAGDAAALAQRLAAVPGAGERVAFQRFDGEDHGSVVPASLGRALRFAFYPTLPATDTTAGR</sequence>
<dbReference type="Gene3D" id="3.40.50.1820">
    <property type="entry name" value="alpha/beta hydrolase"/>
    <property type="match status" value="1"/>
</dbReference>
<dbReference type="Proteomes" id="UP000604737">
    <property type="component" value="Unassembled WGS sequence"/>
</dbReference>
<feature type="chain" id="PRO_5045357165" evidence="3">
    <location>
        <begin position="23"/>
        <end position="302"/>
    </location>
</feature>
<keyword evidence="5" id="KW-1185">Reference proteome</keyword>
<dbReference type="InterPro" id="IPR052558">
    <property type="entry name" value="Siderophore_Hydrolase_D"/>
</dbReference>
<feature type="signal peptide" evidence="3">
    <location>
        <begin position="1"/>
        <end position="22"/>
    </location>
</feature>
<dbReference type="Pfam" id="PF00756">
    <property type="entry name" value="Esterase"/>
    <property type="match status" value="1"/>
</dbReference>
<proteinExistence type="inferred from homology"/>
<organism evidence="4 5">
    <name type="scientific">Jeongeupia chitinilytica</name>
    <dbReference type="NCBI Taxonomy" id="1041641"/>
    <lineage>
        <taxon>Bacteria</taxon>
        <taxon>Pseudomonadati</taxon>
        <taxon>Pseudomonadota</taxon>
        <taxon>Betaproteobacteria</taxon>
        <taxon>Neisseriales</taxon>
        <taxon>Chitinibacteraceae</taxon>
        <taxon>Jeongeupia</taxon>
    </lineage>
</organism>
<dbReference type="InterPro" id="IPR029058">
    <property type="entry name" value="AB_hydrolase_fold"/>
</dbReference>
<comment type="caution">
    <text evidence="4">The sequence shown here is derived from an EMBL/GenBank/DDBJ whole genome shotgun (WGS) entry which is preliminary data.</text>
</comment>
<dbReference type="PANTHER" id="PTHR40841:SF2">
    <property type="entry name" value="SIDEROPHORE-DEGRADING ESTERASE (EUROFUNG)"/>
    <property type="match status" value="1"/>
</dbReference>
<evidence type="ECO:0000313" key="5">
    <source>
        <dbReference type="Proteomes" id="UP000604737"/>
    </source>
</evidence>
<reference evidence="5" key="1">
    <citation type="journal article" date="2019" name="Int. J. Syst. Evol. Microbiol.">
        <title>The Global Catalogue of Microorganisms (GCM) 10K type strain sequencing project: providing services to taxonomists for standard genome sequencing and annotation.</title>
        <authorList>
            <consortium name="The Broad Institute Genomics Platform"/>
            <consortium name="The Broad Institute Genome Sequencing Center for Infectious Disease"/>
            <person name="Wu L."/>
            <person name="Ma J."/>
        </authorList>
    </citation>
    <scope>NUCLEOTIDE SEQUENCE [LARGE SCALE GENOMIC DNA]</scope>
    <source>
        <strain evidence="5">KCTC 23701</strain>
    </source>
</reference>
<evidence type="ECO:0000313" key="4">
    <source>
        <dbReference type="EMBL" id="GHD56836.1"/>
    </source>
</evidence>
<accession>A0ABQ3GWH4</accession>